<dbReference type="SMART" id="SM00235">
    <property type="entry name" value="ZnMc"/>
    <property type="match status" value="1"/>
</dbReference>
<evidence type="ECO:0000256" key="1">
    <source>
        <dbReference type="ARBA" id="ARBA00004613"/>
    </source>
</evidence>
<dbReference type="GO" id="GO:0031012">
    <property type="term" value="C:extracellular matrix"/>
    <property type="evidence" value="ECO:0007669"/>
    <property type="project" value="InterPro"/>
</dbReference>
<dbReference type="Pfam" id="PF01549">
    <property type="entry name" value="ShK"/>
    <property type="match status" value="1"/>
</dbReference>
<dbReference type="InterPro" id="IPR006026">
    <property type="entry name" value="Peptidase_Metallo"/>
</dbReference>
<evidence type="ECO:0000256" key="9">
    <source>
        <dbReference type="ARBA" id="ARBA00022837"/>
    </source>
</evidence>
<dbReference type="SUPFAM" id="SSF47090">
    <property type="entry name" value="PGBD-like"/>
    <property type="match status" value="1"/>
</dbReference>
<name>A0A6S7J4U1_PARCT</name>
<evidence type="ECO:0000256" key="8">
    <source>
        <dbReference type="ARBA" id="ARBA00022833"/>
    </source>
</evidence>
<keyword evidence="7" id="KW-0378">Hydrolase</keyword>
<dbReference type="InterPro" id="IPR002477">
    <property type="entry name" value="Peptidoglycan-bd-like"/>
</dbReference>
<feature type="binding site" evidence="13">
    <location>
        <position position="174"/>
    </location>
    <ligand>
        <name>Zn(2+)</name>
        <dbReference type="ChEBI" id="CHEBI:29105"/>
        <label>1</label>
    </ligand>
</feature>
<dbReference type="GO" id="GO:0004222">
    <property type="term" value="F:metalloendopeptidase activity"/>
    <property type="evidence" value="ECO:0007669"/>
    <property type="project" value="InterPro"/>
</dbReference>
<evidence type="ECO:0000256" key="4">
    <source>
        <dbReference type="ARBA" id="ARBA00022670"/>
    </source>
</evidence>
<evidence type="ECO:0000313" key="16">
    <source>
        <dbReference type="EMBL" id="CAB4025478.1"/>
    </source>
</evidence>
<protein>
    <submittedName>
        <fullName evidence="16">Hatching enzyme-like</fullName>
    </submittedName>
</protein>
<feature type="binding site" evidence="13">
    <location>
        <position position="161"/>
    </location>
    <ligand>
        <name>Zn(2+)</name>
        <dbReference type="ChEBI" id="CHEBI:29105"/>
        <label>1</label>
    </ligand>
</feature>
<feature type="binding site" evidence="13">
    <location>
        <position position="184"/>
    </location>
    <ligand>
        <name>Zn(2+)</name>
        <dbReference type="ChEBI" id="CHEBI:29105"/>
        <label>1</label>
    </ligand>
</feature>
<feature type="binding site" evidence="13">
    <location>
        <position position="210"/>
    </location>
    <ligand>
        <name>Zn(2+)</name>
        <dbReference type="ChEBI" id="CHEBI:29105"/>
        <label>2</label>
        <note>catalytic</note>
    </ligand>
</feature>
<keyword evidence="5 13" id="KW-0479">Metal-binding</keyword>
<dbReference type="PRINTS" id="PR00138">
    <property type="entry name" value="MATRIXIN"/>
</dbReference>
<evidence type="ECO:0000256" key="3">
    <source>
        <dbReference type="ARBA" id="ARBA00022525"/>
    </source>
</evidence>
<dbReference type="FunFam" id="3.40.390.10:FF:000007">
    <property type="entry name" value="Collagenase 3"/>
    <property type="match status" value="1"/>
</dbReference>
<dbReference type="AlphaFoldDB" id="A0A6S7J4U1"/>
<dbReference type="GO" id="GO:0006508">
    <property type="term" value="P:proteolysis"/>
    <property type="evidence" value="ECO:0007669"/>
    <property type="project" value="UniProtKB-KW"/>
</dbReference>
<dbReference type="Proteomes" id="UP001152795">
    <property type="component" value="Unassembled WGS sequence"/>
</dbReference>
<evidence type="ECO:0000256" key="2">
    <source>
        <dbReference type="ARBA" id="ARBA00010370"/>
    </source>
</evidence>
<dbReference type="PANTHER" id="PTHR10201:SF291">
    <property type="entry name" value="MATRIX METALLOPROTEINASE 1, ISOFORM C-RELATED"/>
    <property type="match status" value="1"/>
</dbReference>
<feature type="binding site" evidence="13">
    <location>
        <position position="216"/>
    </location>
    <ligand>
        <name>Zn(2+)</name>
        <dbReference type="ChEBI" id="CHEBI:29105"/>
        <label>2</label>
        <note>catalytic</note>
    </ligand>
</feature>
<comment type="similarity">
    <text evidence="2">Belongs to the peptidase M10A family.</text>
</comment>
<feature type="binding site" evidence="13">
    <location>
        <position position="115"/>
    </location>
    <ligand>
        <name>Ca(2+)</name>
        <dbReference type="ChEBI" id="CHEBI:29108"/>
        <label>1</label>
    </ligand>
</feature>
<reference evidence="16" key="1">
    <citation type="submission" date="2020-04" db="EMBL/GenBank/DDBJ databases">
        <authorList>
            <person name="Alioto T."/>
            <person name="Alioto T."/>
            <person name="Gomez Garrido J."/>
        </authorList>
    </citation>
    <scope>NUCLEOTIDE SEQUENCE</scope>
    <source>
        <strain evidence="16">A484AB</strain>
    </source>
</reference>
<keyword evidence="8 13" id="KW-0862">Zinc</keyword>
<evidence type="ECO:0000313" key="17">
    <source>
        <dbReference type="Proteomes" id="UP001152795"/>
    </source>
</evidence>
<comment type="caution">
    <text evidence="15">Lacks conserved residue(s) required for the propagation of feature annotation.</text>
</comment>
<dbReference type="InterPro" id="IPR003582">
    <property type="entry name" value="ShKT_dom"/>
</dbReference>
<evidence type="ECO:0000256" key="6">
    <source>
        <dbReference type="ARBA" id="ARBA00022729"/>
    </source>
</evidence>
<dbReference type="GO" id="GO:0030198">
    <property type="term" value="P:extracellular matrix organization"/>
    <property type="evidence" value="ECO:0007669"/>
    <property type="project" value="TreeGrafter"/>
</dbReference>
<keyword evidence="3" id="KW-0964">Secreted</keyword>
<dbReference type="GO" id="GO:0008270">
    <property type="term" value="F:zinc ion binding"/>
    <property type="evidence" value="ECO:0007669"/>
    <property type="project" value="InterPro"/>
</dbReference>
<feature type="binding site" evidence="13">
    <location>
        <position position="206"/>
    </location>
    <ligand>
        <name>Zn(2+)</name>
        <dbReference type="ChEBI" id="CHEBI:29105"/>
        <label>2</label>
        <note>catalytic</note>
    </ligand>
</feature>
<feature type="active site" evidence="12">
    <location>
        <position position="207"/>
    </location>
</feature>
<dbReference type="InterPro" id="IPR024079">
    <property type="entry name" value="MetalloPept_cat_dom_sf"/>
</dbReference>
<dbReference type="GO" id="GO:0030574">
    <property type="term" value="P:collagen catabolic process"/>
    <property type="evidence" value="ECO:0007669"/>
    <property type="project" value="TreeGrafter"/>
</dbReference>
<sequence length="292" mass="32642">MEYKVVLCLLFLVIAAYAEDKEEKVNAASFLTKYGYLSLSRSGNHDAKAAIKRYQKFMHLEQTGELDETTVTEMKKPRCGNADVDESGDRIRRYKTGSKWPRTSLTYRFLNRAADLDHGTVQSTIRAAFGHWSSVTPLKFTETSSGRSDFTIGFYRRSHGDNSAFDGRGRVLAHAYFPSNGRIHFDEDETWGTGGRGTDLLWVAVHEIGHAIGLHHSDVRGTIMWPSYGGYKPNIQLHSDDIRGIQSLYGGGGGGGGGGSCSDKDRRCPGWTRYCRSNNYVKNNCKRTCRLC</sequence>
<evidence type="ECO:0000256" key="7">
    <source>
        <dbReference type="ARBA" id="ARBA00022801"/>
    </source>
</evidence>
<evidence type="ECO:0000256" key="15">
    <source>
        <dbReference type="PROSITE-ProRule" id="PRU01005"/>
    </source>
</evidence>
<dbReference type="Pfam" id="PF00413">
    <property type="entry name" value="Peptidase_M10"/>
    <property type="match status" value="1"/>
</dbReference>
<dbReference type="PANTHER" id="PTHR10201">
    <property type="entry name" value="MATRIX METALLOPROTEINASE"/>
    <property type="match status" value="1"/>
</dbReference>
<feature type="binding site" evidence="13">
    <location>
        <position position="189"/>
    </location>
    <ligand>
        <name>Ca(2+)</name>
        <dbReference type="ChEBI" id="CHEBI:29108"/>
        <label>3</label>
    </ligand>
</feature>
<evidence type="ECO:0000256" key="14">
    <source>
        <dbReference type="PIRSR" id="PIRSR621190-5"/>
    </source>
</evidence>
<organism evidence="16 17">
    <name type="scientific">Paramuricea clavata</name>
    <name type="common">Red gorgonian</name>
    <name type="synonym">Violescent sea-whip</name>
    <dbReference type="NCBI Taxonomy" id="317549"/>
    <lineage>
        <taxon>Eukaryota</taxon>
        <taxon>Metazoa</taxon>
        <taxon>Cnidaria</taxon>
        <taxon>Anthozoa</taxon>
        <taxon>Octocorallia</taxon>
        <taxon>Malacalcyonacea</taxon>
        <taxon>Plexauridae</taxon>
        <taxon>Paramuricea</taxon>
    </lineage>
</organism>
<keyword evidence="6" id="KW-0732">Signal</keyword>
<feature type="binding site" evidence="13">
    <location>
        <position position="149"/>
    </location>
    <ligand>
        <name>Ca(2+)</name>
        <dbReference type="ChEBI" id="CHEBI:29108"/>
        <label>2</label>
    </ligand>
</feature>
<feature type="binding site" description="in inhibited form" evidence="13">
    <location>
        <position position="79"/>
    </location>
    <ligand>
        <name>Zn(2+)</name>
        <dbReference type="ChEBI" id="CHEBI:29105"/>
        <label>2</label>
        <note>catalytic</note>
    </ligand>
</feature>
<dbReference type="CDD" id="cd04278">
    <property type="entry name" value="ZnMc_MMP"/>
    <property type="match status" value="1"/>
</dbReference>
<dbReference type="GO" id="GO:0005576">
    <property type="term" value="C:extracellular region"/>
    <property type="evidence" value="ECO:0007669"/>
    <property type="project" value="UniProtKB-SubCell"/>
</dbReference>
<keyword evidence="17" id="KW-1185">Reference proteome</keyword>
<dbReference type="InterPro" id="IPR021190">
    <property type="entry name" value="Pept_M10A"/>
</dbReference>
<dbReference type="InterPro" id="IPR036365">
    <property type="entry name" value="PGBD-like_sf"/>
</dbReference>
<dbReference type="EMBL" id="CACRXK020013628">
    <property type="protein sequence ID" value="CAB4025478.1"/>
    <property type="molecule type" value="Genomic_DNA"/>
</dbReference>
<dbReference type="PROSITE" id="PS51670">
    <property type="entry name" value="SHKT"/>
    <property type="match status" value="1"/>
</dbReference>
<dbReference type="SUPFAM" id="SSF55486">
    <property type="entry name" value="Metalloproteases ('zincins'), catalytic domain"/>
    <property type="match status" value="1"/>
</dbReference>
<feature type="binding site" evidence="13">
    <location>
        <position position="159"/>
    </location>
    <ligand>
        <name>Zn(2+)</name>
        <dbReference type="ChEBI" id="CHEBI:29105"/>
        <label>1</label>
    </ligand>
</feature>
<dbReference type="InterPro" id="IPR001818">
    <property type="entry name" value="Pept_M10_metallopeptidase"/>
</dbReference>
<feature type="binding site" evidence="13">
    <location>
        <position position="189"/>
    </location>
    <ligand>
        <name>Ca(2+)</name>
        <dbReference type="ChEBI" id="CHEBI:29108"/>
        <label>1</label>
    </ligand>
</feature>
<evidence type="ECO:0000256" key="13">
    <source>
        <dbReference type="PIRSR" id="PIRSR621190-2"/>
    </source>
</evidence>
<keyword evidence="9 13" id="KW-0106">Calcium</keyword>
<keyword evidence="11" id="KW-0865">Zymogen</keyword>
<evidence type="ECO:0000256" key="10">
    <source>
        <dbReference type="ARBA" id="ARBA00023049"/>
    </source>
</evidence>
<feature type="short sequence motif" description="Cysteine switch" evidence="14">
    <location>
        <begin position="77"/>
        <end position="84"/>
    </location>
</feature>
<dbReference type="Pfam" id="PF01471">
    <property type="entry name" value="PG_binding_1"/>
    <property type="match status" value="1"/>
</dbReference>
<accession>A0A6S7J4U1</accession>
<proteinExistence type="inferred from homology"/>
<evidence type="ECO:0000256" key="12">
    <source>
        <dbReference type="PIRSR" id="PIRSR621190-1"/>
    </source>
</evidence>
<feature type="binding site" evidence="13">
    <location>
        <position position="224"/>
    </location>
    <ligand>
        <name>Zn(2+)</name>
        <dbReference type="ChEBI" id="CHEBI:29105"/>
        <label>2</label>
        <note>catalytic</note>
    </ligand>
</feature>
<comment type="cofactor">
    <cofactor evidence="13">
        <name>Ca(2+)</name>
        <dbReference type="ChEBI" id="CHEBI:29108"/>
    </cofactor>
    <text evidence="13">Can bind about 5 Ca(2+) ions per subunit.</text>
</comment>
<keyword evidence="4" id="KW-0645">Protease</keyword>
<comment type="subcellular location">
    <subcellularLocation>
        <location evidence="1">Secreted</location>
    </subcellularLocation>
</comment>
<dbReference type="InterPro" id="IPR033739">
    <property type="entry name" value="M10A_MMP"/>
</dbReference>
<feature type="binding site" evidence="13">
    <location>
        <position position="167"/>
    </location>
    <ligand>
        <name>Ca(2+)</name>
        <dbReference type="ChEBI" id="CHEBI:29108"/>
        <label>3</label>
    </ligand>
</feature>
<gene>
    <name evidence="16" type="ORF">PACLA_8A032502</name>
</gene>
<dbReference type="OrthoDB" id="406838at2759"/>
<feature type="binding site" evidence="13">
    <location>
        <position position="166"/>
    </location>
    <ligand>
        <name>Ca(2+)</name>
        <dbReference type="ChEBI" id="CHEBI:29108"/>
        <label>3</label>
    </ligand>
</feature>
<keyword evidence="10" id="KW-0482">Metalloprotease</keyword>
<dbReference type="Gene3D" id="3.40.390.10">
    <property type="entry name" value="Collagenase (Catalytic Domain)"/>
    <property type="match status" value="1"/>
</dbReference>
<evidence type="ECO:0000256" key="11">
    <source>
        <dbReference type="ARBA" id="ARBA00023145"/>
    </source>
</evidence>
<evidence type="ECO:0000256" key="5">
    <source>
        <dbReference type="ARBA" id="ARBA00022723"/>
    </source>
</evidence>
<feature type="binding site" evidence="13">
    <location>
        <position position="186"/>
    </location>
    <ligand>
        <name>Ca(2+)</name>
        <dbReference type="ChEBI" id="CHEBI:29108"/>
        <label>3</label>
    </ligand>
</feature>
<comment type="caution">
    <text evidence="16">The sequence shown here is derived from an EMBL/GenBank/DDBJ whole genome shotgun (WGS) entry which is preliminary data.</text>
</comment>
<comment type="cofactor">
    <cofactor evidence="13">
        <name>Zn(2+)</name>
        <dbReference type="ChEBI" id="CHEBI:29105"/>
    </cofactor>
    <text evidence="13">Binds 2 Zn(2+) ions per subunit.</text>
</comment>